<reference evidence="2" key="1">
    <citation type="journal article" date="2022" name="Mol. Ecol. Resour.">
        <title>The genomes of chicory, endive, great burdock and yacon provide insights into Asteraceae palaeo-polyploidization history and plant inulin production.</title>
        <authorList>
            <person name="Fan W."/>
            <person name="Wang S."/>
            <person name="Wang H."/>
            <person name="Wang A."/>
            <person name="Jiang F."/>
            <person name="Liu H."/>
            <person name="Zhao H."/>
            <person name="Xu D."/>
            <person name="Zhang Y."/>
        </authorList>
    </citation>
    <scope>NUCLEOTIDE SEQUENCE [LARGE SCALE GENOMIC DNA]</scope>
    <source>
        <strain evidence="2">cv. Punajuju</strain>
    </source>
</reference>
<name>A0ACB9AHB1_CICIN</name>
<sequence length="141" mass="15320">MNVCSSRSHSCLPVHVCGKHFTTGTTVRGCMHLVDVAGREKADKPEATGDRLMEATFINKSLSALGDVISSLAQKISHVLYRNSKLTLLLQDALGGQAKTLMFIHVRFHPDRVGETISTLKFAERVSSVELGAAQSNKDII</sequence>
<organism evidence="1 2">
    <name type="scientific">Cichorium intybus</name>
    <name type="common">Chicory</name>
    <dbReference type="NCBI Taxonomy" id="13427"/>
    <lineage>
        <taxon>Eukaryota</taxon>
        <taxon>Viridiplantae</taxon>
        <taxon>Streptophyta</taxon>
        <taxon>Embryophyta</taxon>
        <taxon>Tracheophyta</taxon>
        <taxon>Spermatophyta</taxon>
        <taxon>Magnoliopsida</taxon>
        <taxon>eudicotyledons</taxon>
        <taxon>Gunneridae</taxon>
        <taxon>Pentapetalae</taxon>
        <taxon>asterids</taxon>
        <taxon>campanulids</taxon>
        <taxon>Asterales</taxon>
        <taxon>Asteraceae</taxon>
        <taxon>Cichorioideae</taxon>
        <taxon>Cichorieae</taxon>
        <taxon>Cichoriinae</taxon>
        <taxon>Cichorium</taxon>
    </lineage>
</organism>
<evidence type="ECO:0000313" key="1">
    <source>
        <dbReference type="EMBL" id="KAI3709228.1"/>
    </source>
</evidence>
<dbReference type="Proteomes" id="UP001055811">
    <property type="component" value="Linkage Group LG07"/>
</dbReference>
<proteinExistence type="predicted"/>
<protein>
    <submittedName>
        <fullName evidence="1">Uncharacterized protein</fullName>
    </submittedName>
</protein>
<accession>A0ACB9AHB1</accession>
<comment type="caution">
    <text evidence="1">The sequence shown here is derived from an EMBL/GenBank/DDBJ whole genome shotgun (WGS) entry which is preliminary data.</text>
</comment>
<gene>
    <name evidence="1" type="ORF">L2E82_38987</name>
</gene>
<evidence type="ECO:0000313" key="2">
    <source>
        <dbReference type="Proteomes" id="UP001055811"/>
    </source>
</evidence>
<dbReference type="EMBL" id="CM042015">
    <property type="protein sequence ID" value="KAI3709228.1"/>
    <property type="molecule type" value="Genomic_DNA"/>
</dbReference>
<reference evidence="1 2" key="2">
    <citation type="journal article" date="2022" name="Mol. Ecol. Resour.">
        <title>The genomes of chicory, endive, great burdock and yacon provide insights into Asteraceae paleo-polyploidization history and plant inulin production.</title>
        <authorList>
            <person name="Fan W."/>
            <person name="Wang S."/>
            <person name="Wang H."/>
            <person name="Wang A."/>
            <person name="Jiang F."/>
            <person name="Liu H."/>
            <person name="Zhao H."/>
            <person name="Xu D."/>
            <person name="Zhang Y."/>
        </authorList>
    </citation>
    <scope>NUCLEOTIDE SEQUENCE [LARGE SCALE GENOMIC DNA]</scope>
    <source>
        <strain evidence="2">cv. Punajuju</strain>
        <tissue evidence="1">Leaves</tissue>
    </source>
</reference>
<keyword evidence="2" id="KW-1185">Reference proteome</keyword>